<keyword evidence="2" id="KW-0472">Membrane</keyword>
<dbReference type="OrthoDB" id="5427664at2759"/>
<evidence type="ECO:0000256" key="2">
    <source>
        <dbReference type="SAM" id="Phobius"/>
    </source>
</evidence>
<name>A0A6A6UFN1_9PEZI</name>
<evidence type="ECO:0000256" key="1">
    <source>
        <dbReference type="SAM" id="MobiDB-lite"/>
    </source>
</evidence>
<evidence type="ECO:0000313" key="4">
    <source>
        <dbReference type="Proteomes" id="UP000799302"/>
    </source>
</evidence>
<feature type="transmembrane region" description="Helical" evidence="2">
    <location>
        <begin position="218"/>
        <end position="238"/>
    </location>
</feature>
<dbReference type="PANTHER" id="PTHR37577:SF1">
    <property type="entry name" value="INTEGRAL MEMBRANE PROTEIN"/>
    <property type="match status" value="1"/>
</dbReference>
<dbReference type="PANTHER" id="PTHR37577">
    <property type="entry name" value="INTEGRAL MEMBRANE PROTEIN"/>
    <property type="match status" value="1"/>
</dbReference>
<dbReference type="Proteomes" id="UP000799302">
    <property type="component" value="Unassembled WGS sequence"/>
</dbReference>
<dbReference type="EMBL" id="MU004234">
    <property type="protein sequence ID" value="KAF2670267.1"/>
    <property type="molecule type" value="Genomic_DNA"/>
</dbReference>
<dbReference type="AlphaFoldDB" id="A0A6A6UFN1"/>
<feature type="transmembrane region" description="Helical" evidence="2">
    <location>
        <begin position="183"/>
        <end position="206"/>
    </location>
</feature>
<feature type="compositionally biased region" description="Polar residues" evidence="1">
    <location>
        <begin position="271"/>
        <end position="285"/>
    </location>
</feature>
<feature type="region of interest" description="Disordered" evidence="1">
    <location>
        <begin position="267"/>
        <end position="317"/>
    </location>
</feature>
<proteinExistence type="predicted"/>
<gene>
    <name evidence="3" type="ORF">BT63DRAFT_233162</name>
</gene>
<feature type="transmembrane region" description="Helical" evidence="2">
    <location>
        <begin position="67"/>
        <end position="87"/>
    </location>
</feature>
<keyword evidence="2" id="KW-1133">Transmembrane helix</keyword>
<keyword evidence="2" id="KW-0812">Transmembrane</keyword>
<organism evidence="3 4">
    <name type="scientific">Microthyrium microscopicum</name>
    <dbReference type="NCBI Taxonomy" id="703497"/>
    <lineage>
        <taxon>Eukaryota</taxon>
        <taxon>Fungi</taxon>
        <taxon>Dikarya</taxon>
        <taxon>Ascomycota</taxon>
        <taxon>Pezizomycotina</taxon>
        <taxon>Dothideomycetes</taxon>
        <taxon>Dothideomycetes incertae sedis</taxon>
        <taxon>Microthyriales</taxon>
        <taxon>Microthyriaceae</taxon>
        <taxon>Microthyrium</taxon>
    </lineage>
</organism>
<accession>A0A6A6UFN1</accession>
<feature type="transmembrane region" description="Helical" evidence="2">
    <location>
        <begin position="107"/>
        <end position="127"/>
    </location>
</feature>
<evidence type="ECO:0000313" key="3">
    <source>
        <dbReference type="EMBL" id="KAF2670267.1"/>
    </source>
</evidence>
<reference evidence="3" key="1">
    <citation type="journal article" date="2020" name="Stud. Mycol.">
        <title>101 Dothideomycetes genomes: a test case for predicting lifestyles and emergence of pathogens.</title>
        <authorList>
            <person name="Haridas S."/>
            <person name="Albert R."/>
            <person name="Binder M."/>
            <person name="Bloem J."/>
            <person name="Labutti K."/>
            <person name="Salamov A."/>
            <person name="Andreopoulos B."/>
            <person name="Baker S."/>
            <person name="Barry K."/>
            <person name="Bills G."/>
            <person name="Bluhm B."/>
            <person name="Cannon C."/>
            <person name="Castanera R."/>
            <person name="Culley D."/>
            <person name="Daum C."/>
            <person name="Ezra D."/>
            <person name="Gonzalez J."/>
            <person name="Henrissat B."/>
            <person name="Kuo A."/>
            <person name="Liang C."/>
            <person name="Lipzen A."/>
            <person name="Lutzoni F."/>
            <person name="Magnuson J."/>
            <person name="Mondo S."/>
            <person name="Nolan M."/>
            <person name="Ohm R."/>
            <person name="Pangilinan J."/>
            <person name="Park H.-J."/>
            <person name="Ramirez L."/>
            <person name="Alfaro M."/>
            <person name="Sun H."/>
            <person name="Tritt A."/>
            <person name="Yoshinaga Y."/>
            <person name="Zwiers L.-H."/>
            <person name="Turgeon B."/>
            <person name="Goodwin S."/>
            <person name="Spatafora J."/>
            <person name="Crous P."/>
            <person name="Grigoriev I."/>
        </authorList>
    </citation>
    <scope>NUCLEOTIDE SEQUENCE</scope>
    <source>
        <strain evidence="3">CBS 115976</strain>
    </source>
</reference>
<feature type="transmembrane region" description="Helical" evidence="2">
    <location>
        <begin position="402"/>
        <end position="428"/>
    </location>
</feature>
<feature type="compositionally biased region" description="Polar residues" evidence="1">
    <location>
        <begin position="301"/>
        <end position="310"/>
    </location>
</feature>
<dbReference type="InterPro" id="IPR053018">
    <property type="entry name" value="Elsinochrome_Biosynth-Asso"/>
</dbReference>
<feature type="transmembrane region" description="Helical" evidence="2">
    <location>
        <begin position="367"/>
        <end position="390"/>
    </location>
</feature>
<protein>
    <submittedName>
        <fullName evidence="3">Uncharacterized protein</fullName>
    </submittedName>
</protein>
<keyword evidence="4" id="KW-1185">Reference proteome</keyword>
<sequence>MLALSDQQLITGISILTAAYIRICTISSYSFQVVTASAWLSCATHLSTLTVLREYFDDHKVLRTVRVVLMVMLFLFLGVTVVLSQLTTLDLANLMLCSLGSLPSDPLMILGIVSSVTSLFVWLAYGYGRTLTEIYSPQYRESSENWLSWFVIKSLLKSSSSWPEKKATKQSWRAAPQLLHQSFLWEILMLLLYFSYGLMLVLSSLIPPQASATSLWQFLGVFGFGQILPLALLVLPLFTGFEAYYEWKDGIRKPTEDQKHTTDNAEIELSSLAQSPRSNTTSGDHSPSGDPEQPTEAGASSGIQADISRNSTTTSTTSGILIGGLSRRVNTLRLEEAREIVNPIKKANNQLEVATKSSRALSHNGKAMIWLIMLSVILQVWVIFNNSFIYRWLSDEDAAATFISLVASTISLILLLSNIVTPIATALVRVRRSNSNADGQRTLTASRPSE</sequence>